<feature type="DNA-binding region" description="OmpR/PhoB-type" evidence="7">
    <location>
        <begin position="156"/>
        <end position="253"/>
    </location>
</feature>
<dbReference type="Pfam" id="PF00072">
    <property type="entry name" value="Response_reg"/>
    <property type="match status" value="1"/>
</dbReference>
<dbReference type="PANTHER" id="PTHR48111">
    <property type="entry name" value="REGULATOR OF RPOS"/>
    <property type="match status" value="1"/>
</dbReference>
<dbReference type="GO" id="GO:0032993">
    <property type="term" value="C:protein-DNA complex"/>
    <property type="evidence" value="ECO:0007669"/>
    <property type="project" value="TreeGrafter"/>
</dbReference>
<accession>A0A2W5D451</accession>
<dbReference type="PROSITE" id="PS50110">
    <property type="entry name" value="RESPONSE_REGULATORY"/>
    <property type="match status" value="1"/>
</dbReference>
<proteinExistence type="predicted"/>
<dbReference type="PANTHER" id="PTHR48111:SF28">
    <property type="entry name" value="TRANSCRIPTIONAL REGULATORY PROTEIN TCRX-RELATED"/>
    <property type="match status" value="1"/>
</dbReference>
<dbReference type="FunFam" id="1.10.10.10:FF:000005">
    <property type="entry name" value="Two-component system response regulator"/>
    <property type="match status" value="1"/>
</dbReference>
<dbReference type="CDD" id="cd17615">
    <property type="entry name" value="REC_OmpR_MtPhoP-like"/>
    <property type="match status" value="1"/>
</dbReference>
<feature type="domain" description="OmpR/PhoB-type" evidence="10">
    <location>
        <begin position="156"/>
        <end position="253"/>
    </location>
</feature>
<gene>
    <name evidence="11" type="ORF">DI609_05650</name>
</gene>
<dbReference type="PROSITE" id="PS51755">
    <property type="entry name" value="OMPR_PHOB"/>
    <property type="match status" value="1"/>
</dbReference>
<dbReference type="SMART" id="SM00448">
    <property type="entry name" value="REC"/>
    <property type="match status" value="1"/>
</dbReference>
<reference evidence="11 12" key="1">
    <citation type="submission" date="2017-11" db="EMBL/GenBank/DDBJ databases">
        <title>Infants hospitalized years apart are colonized by the same room-sourced microbial strains.</title>
        <authorList>
            <person name="Brooks B."/>
            <person name="Olm M.R."/>
            <person name="Firek B.A."/>
            <person name="Baker R."/>
            <person name="Thomas B.C."/>
            <person name="Morowitz M.J."/>
            <person name="Banfield J.F."/>
        </authorList>
    </citation>
    <scope>NUCLEOTIDE SEQUENCE [LARGE SCALE GENOMIC DNA]</scope>
    <source>
        <strain evidence="11">S2_012_000_R3_87</strain>
    </source>
</reference>
<dbReference type="GO" id="GO:0005829">
    <property type="term" value="C:cytosol"/>
    <property type="evidence" value="ECO:0007669"/>
    <property type="project" value="TreeGrafter"/>
</dbReference>
<keyword evidence="3" id="KW-0805">Transcription regulation</keyword>
<evidence type="ECO:0000256" key="1">
    <source>
        <dbReference type="ARBA" id="ARBA00022553"/>
    </source>
</evidence>
<dbReference type="InterPro" id="IPR001789">
    <property type="entry name" value="Sig_transdc_resp-reg_receiver"/>
</dbReference>
<dbReference type="InterPro" id="IPR001867">
    <property type="entry name" value="OmpR/PhoB-type_DNA-bd"/>
</dbReference>
<dbReference type="Gene3D" id="6.10.250.690">
    <property type="match status" value="1"/>
</dbReference>
<dbReference type="SUPFAM" id="SSF52172">
    <property type="entry name" value="CheY-like"/>
    <property type="match status" value="1"/>
</dbReference>
<keyword evidence="1 6" id="KW-0597">Phosphoprotein</keyword>
<dbReference type="GO" id="GO:0000156">
    <property type="term" value="F:phosphorelay response regulator activity"/>
    <property type="evidence" value="ECO:0007669"/>
    <property type="project" value="TreeGrafter"/>
</dbReference>
<dbReference type="Gene3D" id="1.10.10.10">
    <property type="entry name" value="Winged helix-like DNA-binding domain superfamily/Winged helix DNA-binding domain"/>
    <property type="match status" value="1"/>
</dbReference>
<dbReference type="InterPro" id="IPR036388">
    <property type="entry name" value="WH-like_DNA-bd_sf"/>
</dbReference>
<dbReference type="Gene3D" id="3.40.50.2300">
    <property type="match status" value="1"/>
</dbReference>
<organism evidence="11 12">
    <name type="scientific">Corynebacterium urealyticum</name>
    <dbReference type="NCBI Taxonomy" id="43771"/>
    <lineage>
        <taxon>Bacteria</taxon>
        <taxon>Bacillati</taxon>
        <taxon>Actinomycetota</taxon>
        <taxon>Actinomycetes</taxon>
        <taxon>Mycobacteriales</taxon>
        <taxon>Corynebacteriaceae</taxon>
        <taxon>Corynebacterium</taxon>
    </lineage>
</organism>
<dbReference type="CDD" id="cd00383">
    <property type="entry name" value="trans_reg_C"/>
    <property type="match status" value="1"/>
</dbReference>
<name>A0A2W5D451_9CORY</name>
<evidence type="ECO:0000313" key="11">
    <source>
        <dbReference type="EMBL" id="PZP00789.1"/>
    </source>
</evidence>
<evidence type="ECO:0000256" key="5">
    <source>
        <dbReference type="ARBA" id="ARBA00023163"/>
    </source>
</evidence>
<keyword evidence="5" id="KW-0804">Transcription</keyword>
<protein>
    <submittedName>
        <fullName evidence="11">DNA-binding response regulator</fullName>
    </submittedName>
</protein>
<feature type="modified residue" description="4-aspartylphosphate" evidence="6">
    <location>
        <position position="80"/>
    </location>
</feature>
<sequence length="256" mass="28884">MYSKHSASSQSRWKQIGENRAMTTPNTQPVKVLVVDDEDNISDLIKVSLKFQGFDVETADNGQTALEIADTYRPDAFILDVMMPGMDGFTLLNKLREAGHDAPALFLTAKDGVEDRIHGLTIGADDYVTKPFSLEEVITRLRVILRRVAKDDSEESSLITYEDITLDDDMHEVTKAGEVVDLSPTEFQLLRYLMVNAEVVLSKSKILDHVWNYDFGGDGNVVESYVSYLRRKIDTKEPRLIHTVRGVGYVLRKPRS</sequence>
<evidence type="ECO:0000256" key="4">
    <source>
        <dbReference type="ARBA" id="ARBA00023125"/>
    </source>
</evidence>
<dbReference type="SUPFAM" id="SSF46894">
    <property type="entry name" value="C-terminal effector domain of the bipartite response regulators"/>
    <property type="match status" value="1"/>
</dbReference>
<dbReference type="Pfam" id="PF00486">
    <property type="entry name" value="Trans_reg_C"/>
    <property type="match status" value="1"/>
</dbReference>
<keyword evidence="2" id="KW-0902">Two-component regulatory system</keyword>
<dbReference type="GO" id="GO:0006355">
    <property type="term" value="P:regulation of DNA-templated transcription"/>
    <property type="evidence" value="ECO:0007669"/>
    <property type="project" value="InterPro"/>
</dbReference>
<dbReference type="SMART" id="SM00862">
    <property type="entry name" value="Trans_reg_C"/>
    <property type="match status" value="1"/>
</dbReference>
<feature type="compositionally biased region" description="Polar residues" evidence="8">
    <location>
        <begin position="1"/>
        <end position="13"/>
    </location>
</feature>
<dbReference type="GO" id="GO:0000976">
    <property type="term" value="F:transcription cis-regulatory region binding"/>
    <property type="evidence" value="ECO:0007669"/>
    <property type="project" value="TreeGrafter"/>
</dbReference>
<keyword evidence="4 7" id="KW-0238">DNA-binding</keyword>
<evidence type="ECO:0000256" key="2">
    <source>
        <dbReference type="ARBA" id="ARBA00023012"/>
    </source>
</evidence>
<evidence type="ECO:0000256" key="3">
    <source>
        <dbReference type="ARBA" id="ARBA00023015"/>
    </source>
</evidence>
<evidence type="ECO:0000256" key="6">
    <source>
        <dbReference type="PROSITE-ProRule" id="PRU00169"/>
    </source>
</evidence>
<evidence type="ECO:0000259" key="9">
    <source>
        <dbReference type="PROSITE" id="PS50110"/>
    </source>
</evidence>
<comment type="caution">
    <text evidence="11">The sequence shown here is derived from an EMBL/GenBank/DDBJ whole genome shotgun (WGS) entry which is preliminary data.</text>
</comment>
<dbReference type="Proteomes" id="UP000249451">
    <property type="component" value="Unassembled WGS sequence"/>
</dbReference>
<evidence type="ECO:0000256" key="8">
    <source>
        <dbReference type="SAM" id="MobiDB-lite"/>
    </source>
</evidence>
<evidence type="ECO:0000259" key="10">
    <source>
        <dbReference type="PROSITE" id="PS51755"/>
    </source>
</evidence>
<feature type="domain" description="Response regulatory" evidence="9">
    <location>
        <begin position="31"/>
        <end position="145"/>
    </location>
</feature>
<dbReference type="InterPro" id="IPR011006">
    <property type="entry name" value="CheY-like_superfamily"/>
</dbReference>
<dbReference type="FunFam" id="3.40.50.2300:FF:000001">
    <property type="entry name" value="DNA-binding response regulator PhoB"/>
    <property type="match status" value="1"/>
</dbReference>
<evidence type="ECO:0000256" key="7">
    <source>
        <dbReference type="PROSITE-ProRule" id="PRU01091"/>
    </source>
</evidence>
<feature type="region of interest" description="Disordered" evidence="8">
    <location>
        <begin position="1"/>
        <end position="22"/>
    </location>
</feature>
<dbReference type="InterPro" id="IPR039420">
    <property type="entry name" value="WalR-like"/>
</dbReference>
<dbReference type="InterPro" id="IPR016032">
    <property type="entry name" value="Sig_transdc_resp-reg_C-effctor"/>
</dbReference>
<evidence type="ECO:0000313" key="12">
    <source>
        <dbReference type="Proteomes" id="UP000249451"/>
    </source>
</evidence>
<dbReference type="EMBL" id="QFNY01000110">
    <property type="protein sequence ID" value="PZP00789.1"/>
    <property type="molecule type" value="Genomic_DNA"/>
</dbReference>
<dbReference type="AlphaFoldDB" id="A0A2W5D451"/>